<evidence type="ECO:0000256" key="9">
    <source>
        <dbReference type="HAMAP-Rule" id="MF_00639"/>
    </source>
</evidence>
<keyword evidence="15" id="KW-1185">Reference proteome</keyword>
<dbReference type="Proteomes" id="UP000306985">
    <property type="component" value="Unassembled WGS sequence"/>
</dbReference>
<evidence type="ECO:0000256" key="7">
    <source>
        <dbReference type="ARBA" id="ARBA00022840"/>
    </source>
</evidence>
<keyword evidence="4 9" id="KW-0436">Ligase</keyword>
<evidence type="ECO:0000259" key="13">
    <source>
        <dbReference type="Pfam" id="PF08245"/>
    </source>
</evidence>
<evidence type="ECO:0000313" key="15">
    <source>
        <dbReference type="Proteomes" id="UP000306985"/>
    </source>
</evidence>
<dbReference type="PROSITE" id="PS01011">
    <property type="entry name" value="FOLYLPOLYGLU_SYNT_1"/>
    <property type="match status" value="1"/>
</dbReference>
<dbReference type="GO" id="GO:0008360">
    <property type="term" value="P:regulation of cell shape"/>
    <property type="evidence" value="ECO:0007669"/>
    <property type="project" value="UniProtKB-KW"/>
</dbReference>
<dbReference type="GO" id="GO:0009252">
    <property type="term" value="P:peptidoglycan biosynthetic process"/>
    <property type="evidence" value="ECO:0007669"/>
    <property type="project" value="UniProtKB-UniRule"/>
</dbReference>
<dbReference type="PANTHER" id="PTHR43692:SF1">
    <property type="entry name" value="UDP-N-ACETYLMURAMOYLALANINE--D-GLUTAMATE LIGASE"/>
    <property type="match status" value="1"/>
</dbReference>
<comment type="similarity">
    <text evidence="9">Belongs to the MurCDEF family.</text>
</comment>
<evidence type="ECO:0000256" key="2">
    <source>
        <dbReference type="ARBA" id="ARBA00004752"/>
    </source>
</evidence>
<keyword evidence="6 9" id="KW-0547">Nucleotide-binding</keyword>
<feature type="region of interest" description="Disordered" evidence="11">
    <location>
        <begin position="1"/>
        <end position="23"/>
    </location>
</feature>
<dbReference type="Gene3D" id="3.90.190.20">
    <property type="entry name" value="Mur ligase, C-terminal domain"/>
    <property type="match status" value="1"/>
</dbReference>
<dbReference type="UniPathway" id="UPA00219"/>
<dbReference type="EMBL" id="SZZH01000008">
    <property type="protein sequence ID" value="TKV56089.1"/>
    <property type="molecule type" value="Genomic_DNA"/>
</dbReference>
<evidence type="ECO:0000256" key="10">
    <source>
        <dbReference type="RuleBase" id="RU003664"/>
    </source>
</evidence>
<dbReference type="InterPro" id="IPR013221">
    <property type="entry name" value="Mur_ligase_cen"/>
</dbReference>
<keyword evidence="9 10" id="KW-0133">Cell shape</keyword>
<dbReference type="GO" id="GO:0051301">
    <property type="term" value="P:cell division"/>
    <property type="evidence" value="ECO:0007669"/>
    <property type="project" value="UniProtKB-KW"/>
</dbReference>
<comment type="catalytic activity">
    <reaction evidence="9 10">
        <text>UDP-N-acetyl-alpha-D-muramoyl-L-alanine + D-glutamate + ATP = UDP-N-acetyl-alpha-D-muramoyl-L-alanyl-D-glutamate + ADP + phosphate + H(+)</text>
        <dbReference type="Rhea" id="RHEA:16429"/>
        <dbReference type="ChEBI" id="CHEBI:15378"/>
        <dbReference type="ChEBI" id="CHEBI:29986"/>
        <dbReference type="ChEBI" id="CHEBI:30616"/>
        <dbReference type="ChEBI" id="CHEBI:43474"/>
        <dbReference type="ChEBI" id="CHEBI:83898"/>
        <dbReference type="ChEBI" id="CHEBI:83900"/>
        <dbReference type="ChEBI" id="CHEBI:456216"/>
        <dbReference type="EC" id="6.3.2.9"/>
    </reaction>
</comment>
<dbReference type="Gene3D" id="3.40.1190.10">
    <property type="entry name" value="Mur-like, catalytic domain"/>
    <property type="match status" value="1"/>
</dbReference>
<organism evidence="14 15">
    <name type="scientific">Nakamurella flava</name>
    <dbReference type="NCBI Taxonomy" id="2576308"/>
    <lineage>
        <taxon>Bacteria</taxon>
        <taxon>Bacillati</taxon>
        <taxon>Actinomycetota</taxon>
        <taxon>Actinomycetes</taxon>
        <taxon>Nakamurellales</taxon>
        <taxon>Nakamurellaceae</taxon>
        <taxon>Nakamurella</taxon>
    </lineage>
</organism>
<keyword evidence="9 10" id="KW-0961">Cell wall biogenesis/degradation</keyword>
<dbReference type="Gene3D" id="3.40.50.720">
    <property type="entry name" value="NAD(P)-binding Rossmann-like Domain"/>
    <property type="match status" value="1"/>
</dbReference>
<dbReference type="EC" id="6.3.2.9" evidence="9 10"/>
<dbReference type="InterPro" id="IPR036565">
    <property type="entry name" value="Mur-like_cat_sf"/>
</dbReference>
<evidence type="ECO:0000256" key="1">
    <source>
        <dbReference type="ARBA" id="ARBA00004496"/>
    </source>
</evidence>
<dbReference type="SUPFAM" id="SSF53623">
    <property type="entry name" value="MurD-like peptide ligases, catalytic domain"/>
    <property type="match status" value="1"/>
</dbReference>
<dbReference type="RefSeq" id="WP_137451745.1">
    <property type="nucleotide sequence ID" value="NZ_SZZH01000008.1"/>
</dbReference>
<comment type="pathway">
    <text evidence="2 9 10">Cell wall biogenesis; peptidoglycan biosynthesis.</text>
</comment>
<evidence type="ECO:0000259" key="12">
    <source>
        <dbReference type="Pfam" id="PF02875"/>
    </source>
</evidence>
<dbReference type="GO" id="GO:0008764">
    <property type="term" value="F:UDP-N-acetylmuramoylalanine-D-glutamate ligase activity"/>
    <property type="evidence" value="ECO:0007669"/>
    <property type="project" value="UniProtKB-UniRule"/>
</dbReference>
<dbReference type="GO" id="GO:0004326">
    <property type="term" value="F:tetrahydrofolylpolyglutamate synthase activity"/>
    <property type="evidence" value="ECO:0007669"/>
    <property type="project" value="InterPro"/>
</dbReference>
<keyword evidence="7 9" id="KW-0067">ATP-binding</keyword>
<dbReference type="PANTHER" id="PTHR43692">
    <property type="entry name" value="UDP-N-ACETYLMURAMOYLALANINE--D-GLUTAMATE LIGASE"/>
    <property type="match status" value="1"/>
</dbReference>
<evidence type="ECO:0000256" key="8">
    <source>
        <dbReference type="ARBA" id="ARBA00023306"/>
    </source>
</evidence>
<dbReference type="NCBIfam" id="TIGR01087">
    <property type="entry name" value="murD"/>
    <property type="match status" value="1"/>
</dbReference>
<keyword evidence="8 9" id="KW-0131">Cell cycle</keyword>
<evidence type="ECO:0000256" key="3">
    <source>
        <dbReference type="ARBA" id="ARBA00022490"/>
    </source>
</evidence>
<dbReference type="GO" id="GO:0005524">
    <property type="term" value="F:ATP binding"/>
    <property type="evidence" value="ECO:0007669"/>
    <property type="project" value="UniProtKB-UniRule"/>
</dbReference>
<feature type="domain" description="Mur ligase central" evidence="13">
    <location>
        <begin position="164"/>
        <end position="339"/>
    </location>
</feature>
<protein>
    <recommendedName>
        <fullName evidence="9 10">UDP-N-acetylmuramoylalanine--D-glutamate ligase</fullName>
        <ecNumber evidence="9 10">6.3.2.9</ecNumber>
    </recommendedName>
    <alternativeName>
        <fullName evidence="9">D-glutamic acid-adding enzyme</fullName>
    </alternativeName>
    <alternativeName>
        <fullName evidence="9">UDP-N-acetylmuramoyl-L-alanyl-D-glutamate synthetase</fullName>
    </alternativeName>
</protein>
<dbReference type="Pfam" id="PF21799">
    <property type="entry name" value="MurD-like_N"/>
    <property type="match status" value="1"/>
</dbReference>
<evidence type="ECO:0000256" key="5">
    <source>
        <dbReference type="ARBA" id="ARBA00022618"/>
    </source>
</evidence>
<accession>A0A4U6Q6U6</accession>
<dbReference type="HAMAP" id="MF_00639">
    <property type="entry name" value="MurD"/>
    <property type="match status" value="1"/>
</dbReference>
<sequence>MGAPDEPGTDRSTSTEAGLARHRARWRPGPGVVVLAAGVGVTGLPVVRYLAATGATVLVTSNRTPPAELADIPGDIRFVGDPVEPPELVDTEMGERALSAVVTSAGLPPHHPLLTAAQAHGLEVIGEVELAWRLDHQGDPDELAGAAPWPLTDPAAEPRDWLVVTGTNGKTTTTGMLESILRAAGRQVTACGNIGWPVLEAVLAEPRQDVIAVELSSFQLHWAPSVWPRAGVVLNVAEDHLDWHGSMAAYAGAKARALTGEIAVAVVDDPGALALLKAADRAGTRVGVTAGDPRTGMLGVRGGALVDAAFRAGELLPAADVRPPGAHNVTNALAAAALALSGDVTAEQVAAGLRAYAPGAHRNVLVGARPARRGAGTDGAGMVRFVDDSKATNPHAALASLTAYDRVVWVAGGQLKGATVDDLVVAVRDRLVGVVLLGVDAPLVAAALSRHAPDVPRVVVQGRDDDVMRTVVRTAADMAGPGDVVLLAPAAASLDMFRSYAARGQAFAQAVGELTGSEGPA</sequence>
<dbReference type="InterPro" id="IPR036615">
    <property type="entry name" value="Mur_ligase_C_dom_sf"/>
</dbReference>
<dbReference type="GO" id="GO:0071555">
    <property type="term" value="P:cell wall organization"/>
    <property type="evidence" value="ECO:0007669"/>
    <property type="project" value="UniProtKB-KW"/>
</dbReference>
<keyword evidence="3 9" id="KW-0963">Cytoplasm</keyword>
<proteinExistence type="inferred from homology"/>
<comment type="caution">
    <text evidence="14">The sequence shown here is derived from an EMBL/GenBank/DDBJ whole genome shotgun (WGS) entry which is preliminary data.</text>
</comment>
<feature type="domain" description="Mur ligase C-terminal" evidence="12">
    <location>
        <begin position="382"/>
        <end position="490"/>
    </location>
</feature>
<gene>
    <name evidence="9 14" type="primary">murD</name>
    <name evidence="14" type="ORF">FDO65_21120</name>
</gene>
<dbReference type="SUPFAM" id="SSF51984">
    <property type="entry name" value="MurCD N-terminal domain"/>
    <property type="match status" value="1"/>
</dbReference>
<keyword evidence="9 10" id="KW-0573">Peptidoglycan synthesis</keyword>
<evidence type="ECO:0000313" key="14">
    <source>
        <dbReference type="EMBL" id="TKV56089.1"/>
    </source>
</evidence>
<dbReference type="Pfam" id="PF02875">
    <property type="entry name" value="Mur_ligase_C"/>
    <property type="match status" value="1"/>
</dbReference>
<comment type="subcellular location">
    <subcellularLocation>
        <location evidence="1 9 10">Cytoplasm</location>
    </subcellularLocation>
</comment>
<dbReference type="SUPFAM" id="SSF53244">
    <property type="entry name" value="MurD-like peptide ligases, peptide-binding domain"/>
    <property type="match status" value="1"/>
</dbReference>
<dbReference type="Pfam" id="PF08245">
    <property type="entry name" value="Mur_ligase_M"/>
    <property type="match status" value="1"/>
</dbReference>
<feature type="binding site" evidence="9">
    <location>
        <begin position="166"/>
        <end position="172"/>
    </location>
    <ligand>
        <name>ATP</name>
        <dbReference type="ChEBI" id="CHEBI:30616"/>
    </ligand>
</feature>
<dbReference type="InterPro" id="IPR004101">
    <property type="entry name" value="Mur_ligase_C"/>
</dbReference>
<dbReference type="GO" id="GO:0005737">
    <property type="term" value="C:cytoplasm"/>
    <property type="evidence" value="ECO:0007669"/>
    <property type="project" value="UniProtKB-SubCell"/>
</dbReference>
<dbReference type="AlphaFoldDB" id="A0A4U6Q6U6"/>
<dbReference type="InterPro" id="IPR005762">
    <property type="entry name" value="MurD"/>
</dbReference>
<comment type="function">
    <text evidence="9 10">Cell wall formation. Catalyzes the addition of glutamate to the nucleotide precursor UDP-N-acetylmuramoyl-L-alanine (UMA).</text>
</comment>
<evidence type="ECO:0000256" key="6">
    <source>
        <dbReference type="ARBA" id="ARBA00022741"/>
    </source>
</evidence>
<reference evidence="14 15" key="1">
    <citation type="submission" date="2019-05" db="EMBL/GenBank/DDBJ databases">
        <title>Nakamurella sp. N5BH11, whole genome shotgun sequence.</title>
        <authorList>
            <person name="Tuo L."/>
        </authorList>
    </citation>
    <scope>NUCLEOTIDE SEQUENCE [LARGE SCALE GENOMIC DNA]</scope>
    <source>
        <strain evidence="14 15">N5BH11</strain>
    </source>
</reference>
<dbReference type="OrthoDB" id="9809796at2"/>
<name>A0A4U6Q6U6_9ACTN</name>
<keyword evidence="5 9" id="KW-0132">Cell division</keyword>
<evidence type="ECO:0000256" key="4">
    <source>
        <dbReference type="ARBA" id="ARBA00022598"/>
    </source>
</evidence>
<dbReference type="InterPro" id="IPR018109">
    <property type="entry name" value="Folylpolyglutamate_synth_CS"/>
</dbReference>
<evidence type="ECO:0000256" key="11">
    <source>
        <dbReference type="SAM" id="MobiDB-lite"/>
    </source>
</evidence>